<dbReference type="Proteomes" id="UP000184440">
    <property type="component" value="Unassembled WGS sequence"/>
</dbReference>
<keyword evidence="3" id="KW-1185">Reference proteome</keyword>
<feature type="transmembrane region" description="Helical" evidence="1">
    <location>
        <begin position="64"/>
        <end position="91"/>
    </location>
</feature>
<dbReference type="EMBL" id="FRCS01000007">
    <property type="protein sequence ID" value="SHN74712.1"/>
    <property type="molecule type" value="Genomic_DNA"/>
</dbReference>
<keyword evidence="1" id="KW-0472">Membrane</keyword>
<dbReference type="OrthoDB" id="3539663at2"/>
<proteinExistence type="predicted"/>
<feature type="transmembrane region" description="Helical" evidence="1">
    <location>
        <begin position="111"/>
        <end position="130"/>
    </location>
</feature>
<sequence>MNRYLAAPLLLLGYGLVRLVDGLDGSHGPGPAWTIGHLLFLAALVGFGAVTLDLRRRIGSLPALLTTVAVGLGLLAFAKVVIVDLIVGFGAADRAEMNLRYRDYETPADPALDFVGMLFPLGLVVLLALLAVAGRTAWWSPLLALGGFVVLTIELDLLPLGALLLLGALFTASRPSTPRVEPVGAGKAV</sequence>
<evidence type="ECO:0000313" key="2">
    <source>
        <dbReference type="EMBL" id="SHN74712.1"/>
    </source>
</evidence>
<feature type="transmembrane region" description="Helical" evidence="1">
    <location>
        <begin position="142"/>
        <end position="170"/>
    </location>
</feature>
<dbReference type="STRING" id="134849.SAMN05443668_107135"/>
<evidence type="ECO:0000256" key="1">
    <source>
        <dbReference type="SAM" id="Phobius"/>
    </source>
</evidence>
<accession>A0A1M7TVE6</accession>
<organism evidence="2 3">
    <name type="scientific">Cryptosporangium aurantiacum</name>
    <dbReference type="NCBI Taxonomy" id="134849"/>
    <lineage>
        <taxon>Bacteria</taxon>
        <taxon>Bacillati</taxon>
        <taxon>Actinomycetota</taxon>
        <taxon>Actinomycetes</taxon>
        <taxon>Cryptosporangiales</taxon>
        <taxon>Cryptosporangiaceae</taxon>
        <taxon>Cryptosporangium</taxon>
    </lineage>
</organism>
<keyword evidence="1" id="KW-0812">Transmembrane</keyword>
<name>A0A1M7TVE6_9ACTN</name>
<keyword evidence="1" id="KW-1133">Transmembrane helix</keyword>
<dbReference type="AlphaFoldDB" id="A0A1M7TVE6"/>
<protein>
    <submittedName>
        <fullName evidence="2">Uncharacterized protein</fullName>
    </submittedName>
</protein>
<dbReference type="RefSeq" id="WP_073259944.1">
    <property type="nucleotide sequence ID" value="NZ_FRCS01000007.1"/>
</dbReference>
<evidence type="ECO:0000313" key="3">
    <source>
        <dbReference type="Proteomes" id="UP000184440"/>
    </source>
</evidence>
<reference evidence="2 3" key="1">
    <citation type="submission" date="2016-11" db="EMBL/GenBank/DDBJ databases">
        <authorList>
            <person name="Jaros S."/>
            <person name="Januszkiewicz K."/>
            <person name="Wedrychowicz H."/>
        </authorList>
    </citation>
    <scope>NUCLEOTIDE SEQUENCE [LARGE SCALE GENOMIC DNA]</scope>
    <source>
        <strain evidence="2 3">DSM 46144</strain>
    </source>
</reference>
<gene>
    <name evidence="2" type="ORF">SAMN05443668_107135</name>
</gene>
<feature type="transmembrane region" description="Helical" evidence="1">
    <location>
        <begin position="32"/>
        <end position="52"/>
    </location>
</feature>